<dbReference type="GO" id="GO:0016874">
    <property type="term" value="F:ligase activity"/>
    <property type="evidence" value="ECO:0007669"/>
    <property type="project" value="UniProtKB-KW"/>
</dbReference>
<keyword evidence="4" id="KW-0479">Metal-binding</keyword>
<dbReference type="Proteomes" id="UP001560045">
    <property type="component" value="Unassembled WGS sequence"/>
</dbReference>
<dbReference type="SUPFAM" id="SSF53244">
    <property type="entry name" value="MurD-like peptide ligases, peptide-binding domain"/>
    <property type="match status" value="1"/>
</dbReference>
<evidence type="ECO:0000259" key="11">
    <source>
        <dbReference type="Pfam" id="PF02875"/>
    </source>
</evidence>
<keyword evidence="13" id="KW-1185">Reference proteome</keyword>
<evidence type="ECO:0000313" key="12">
    <source>
        <dbReference type="EMBL" id="MEX5719583.1"/>
    </source>
</evidence>
<dbReference type="Pfam" id="PF02875">
    <property type="entry name" value="Mur_ligase_C"/>
    <property type="match status" value="1"/>
</dbReference>
<evidence type="ECO:0000256" key="2">
    <source>
        <dbReference type="ARBA" id="ARBA00013025"/>
    </source>
</evidence>
<dbReference type="InterPro" id="IPR001645">
    <property type="entry name" value="Folylpolyglutamate_synth"/>
</dbReference>
<organism evidence="12 13">
    <name type="scientific">Geodermatophilus maliterrae</name>
    <dbReference type="NCBI Taxonomy" id="3162531"/>
    <lineage>
        <taxon>Bacteria</taxon>
        <taxon>Bacillati</taxon>
        <taxon>Actinomycetota</taxon>
        <taxon>Actinomycetes</taxon>
        <taxon>Geodermatophilales</taxon>
        <taxon>Geodermatophilaceae</taxon>
        <taxon>Geodermatophilus</taxon>
    </lineage>
</organism>
<dbReference type="PANTHER" id="PTHR11136:SF0">
    <property type="entry name" value="DIHYDROFOLATE SYNTHETASE-RELATED"/>
    <property type="match status" value="1"/>
</dbReference>
<evidence type="ECO:0000256" key="4">
    <source>
        <dbReference type="ARBA" id="ARBA00022723"/>
    </source>
</evidence>
<evidence type="ECO:0000256" key="9">
    <source>
        <dbReference type="ARBA" id="ARBA00047493"/>
    </source>
</evidence>
<comment type="catalytic activity">
    <reaction evidence="9">
        <text>(6S)-5,6,7,8-tetrahydrofolyl-(gamma-L-Glu)(n) + L-glutamate + ATP = (6S)-5,6,7,8-tetrahydrofolyl-(gamma-L-Glu)(n+1) + ADP + phosphate + H(+)</text>
        <dbReference type="Rhea" id="RHEA:10580"/>
        <dbReference type="Rhea" id="RHEA-COMP:14738"/>
        <dbReference type="Rhea" id="RHEA-COMP:14740"/>
        <dbReference type="ChEBI" id="CHEBI:15378"/>
        <dbReference type="ChEBI" id="CHEBI:29985"/>
        <dbReference type="ChEBI" id="CHEBI:30616"/>
        <dbReference type="ChEBI" id="CHEBI:43474"/>
        <dbReference type="ChEBI" id="CHEBI:141005"/>
        <dbReference type="ChEBI" id="CHEBI:456216"/>
        <dbReference type="EC" id="6.3.2.17"/>
    </reaction>
</comment>
<evidence type="ECO:0000256" key="1">
    <source>
        <dbReference type="ARBA" id="ARBA00008276"/>
    </source>
</evidence>
<sequence length="458" mass="47970">MSSRTAGLLSPDGAPSSRAALHRVHRHLYEELGPQRGPAGAGLARARALFGALGEPQDRFRAVHVAGTAGKGSVSTFVASLLRAHGFRVGTHLSPHVYSLLERFQIDGEPAPAELVDAALARIRPAVEAVDQAGHGRPSFFETTNAIAFDLFADQVDYGVVETGLGGLFDSTNTISRADKLGVITPIGLDHQDVLGATLREIAAQKAGILPVGGRAVAARQRSAEVEDVLSTEAARRGCDLRWVDLGPPAVRAWTRPGGTEPQLRGQPSLSLGLTGQHQAGNAHLALRAVEAIAARDGWSLDPDAIWLGARSATLPGRFERRVIGRRTVVLDGAHNPMKLAALVATLREVHPGARFPWVLAVKQDKDLEAVVRVIVPTACLVVATQFVTGDGDHLAGTSVPAEQIAIAARQCGVEAVVEEDPQCAVARAAGGAEAGLPVVVSGSFHLLAAVRPGTTAR</sequence>
<dbReference type="PANTHER" id="PTHR11136">
    <property type="entry name" value="FOLYLPOLYGLUTAMATE SYNTHASE-RELATED"/>
    <property type="match status" value="1"/>
</dbReference>
<dbReference type="Gene3D" id="3.40.1190.10">
    <property type="entry name" value="Mur-like, catalytic domain"/>
    <property type="match status" value="1"/>
</dbReference>
<evidence type="ECO:0000256" key="6">
    <source>
        <dbReference type="ARBA" id="ARBA00022840"/>
    </source>
</evidence>
<proteinExistence type="inferred from homology"/>
<feature type="domain" description="Mur ligase C-terminal" evidence="11">
    <location>
        <begin position="317"/>
        <end position="445"/>
    </location>
</feature>
<evidence type="ECO:0000256" key="3">
    <source>
        <dbReference type="ARBA" id="ARBA00022598"/>
    </source>
</evidence>
<dbReference type="InterPro" id="IPR036615">
    <property type="entry name" value="Mur_ligase_C_dom_sf"/>
</dbReference>
<dbReference type="PIRSF" id="PIRSF001563">
    <property type="entry name" value="Folylpolyglu_synth"/>
    <property type="match status" value="1"/>
</dbReference>
<keyword evidence="6 10" id="KW-0067">ATP-binding</keyword>
<dbReference type="SUPFAM" id="SSF53623">
    <property type="entry name" value="MurD-like peptide ligases, catalytic domain"/>
    <property type="match status" value="1"/>
</dbReference>
<evidence type="ECO:0000256" key="5">
    <source>
        <dbReference type="ARBA" id="ARBA00022741"/>
    </source>
</evidence>
<dbReference type="NCBIfam" id="TIGR01499">
    <property type="entry name" value="folC"/>
    <property type="match status" value="1"/>
</dbReference>
<dbReference type="EMBL" id="JBFNXQ010000044">
    <property type="protein sequence ID" value="MEX5719583.1"/>
    <property type="molecule type" value="Genomic_DNA"/>
</dbReference>
<evidence type="ECO:0000256" key="10">
    <source>
        <dbReference type="PIRNR" id="PIRNR001563"/>
    </source>
</evidence>
<dbReference type="InterPro" id="IPR004101">
    <property type="entry name" value="Mur_ligase_C"/>
</dbReference>
<protein>
    <recommendedName>
        <fullName evidence="2">tetrahydrofolate synthase</fullName>
        <ecNumber evidence="2">6.3.2.17</ecNumber>
    </recommendedName>
    <alternativeName>
        <fullName evidence="8">Tetrahydrofolylpolyglutamate synthase</fullName>
    </alternativeName>
</protein>
<dbReference type="InterPro" id="IPR036565">
    <property type="entry name" value="Mur-like_cat_sf"/>
</dbReference>
<gene>
    <name evidence="12" type="ORF">ABQ292_14560</name>
</gene>
<evidence type="ECO:0000313" key="13">
    <source>
        <dbReference type="Proteomes" id="UP001560045"/>
    </source>
</evidence>
<reference evidence="12 13" key="1">
    <citation type="submission" date="2024-06" db="EMBL/GenBank/DDBJ databases">
        <title>Draft genome sequence of Geodermatophilus badlandi, a novel member of the Geodermatophilaceae isolated from badland sedimentary rocks in the Red desert, Wyoming, USA.</title>
        <authorList>
            <person name="Ben Tekaya S."/>
            <person name="Nouioui I."/>
            <person name="Flores G.M."/>
            <person name="Shaal M.N."/>
            <person name="Bredoire F."/>
            <person name="Basile F."/>
            <person name="Van Diepen L."/>
            <person name="Ward N.L."/>
        </authorList>
    </citation>
    <scope>NUCLEOTIDE SEQUENCE [LARGE SCALE GENOMIC DNA]</scope>
    <source>
        <strain evidence="12 13">WL48A</strain>
    </source>
</reference>
<dbReference type="EC" id="6.3.2.17" evidence="2"/>
<dbReference type="RefSeq" id="WP_369207558.1">
    <property type="nucleotide sequence ID" value="NZ_JBFNXQ010000044.1"/>
</dbReference>
<name>A0ABV3XHH4_9ACTN</name>
<dbReference type="Gene3D" id="3.90.190.20">
    <property type="entry name" value="Mur ligase, C-terminal domain"/>
    <property type="match status" value="1"/>
</dbReference>
<keyword evidence="3 10" id="KW-0436">Ligase</keyword>
<evidence type="ECO:0000256" key="7">
    <source>
        <dbReference type="ARBA" id="ARBA00022842"/>
    </source>
</evidence>
<comment type="caution">
    <text evidence="12">The sequence shown here is derived from an EMBL/GenBank/DDBJ whole genome shotgun (WGS) entry which is preliminary data.</text>
</comment>
<comment type="similarity">
    <text evidence="1 10">Belongs to the folylpolyglutamate synthase family.</text>
</comment>
<evidence type="ECO:0000256" key="8">
    <source>
        <dbReference type="ARBA" id="ARBA00030592"/>
    </source>
</evidence>
<accession>A0ABV3XHH4</accession>
<keyword evidence="5 10" id="KW-0547">Nucleotide-binding</keyword>
<keyword evidence="7" id="KW-0460">Magnesium</keyword>